<dbReference type="GO" id="GO:0006751">
    <property type="term" value="P:glutathione catabolic process"/>
    <property type="evidence" value="ECO:0007669"/>
    <property type="project" value="UniProtKB-UniRule"/>
</dbReference>
<evidence type="ECO:0000256" key="3">
    <source>
        <dbReference type="PIRSR" id="PIRSR600101-2"/>
    </source>
</evidence>
<evidence type="ECO:0000256" key="5">
    <source>
        <dbReference type="SAM" id="MobiDB-lite"/>
    </source>
</evidence>
<keyword evidence="4" id="KW-0012">Acyltransferase</keyword>
<dbReference type="InterPro" id="IPR029055">
    <property type="entry name" value="Ntn_hydrolases_N"/>
</dbReference>
<evidence type="ECO:0000313" key="6">
    <source>
        <dbReference type="EMBL" id="KAG7480603.1"/>
    </source>
</evidence>
<feature type="binding site" evidence="3">
    <location>
        <begin position="470"/>
        <end position="472"/>
    </location>
    <ligand>
        <name>L-glutamate</name>
        <dbReference type="ChEBI" id="CHEBI:29985"/>
    </ligand>
</feature>
<feature type="binding site" evidence="3">
    <location>
        <begin position="513"/>
        <end position="514"/>
    </location>
    <ligand>
        <name>L-glutamate</name>
        <dbReference type="ChEBI" id="CHEBI:29985"/>
    </ligand>
</feature>
<dbReference type="PANTHER" id="PTHR11686:SF19">
    <property type="entry name" value="GLUTATHIONE HYDROLASE 5 PROENZYME"/>
    <property type="match status" value="1"/>
</dbReference>
<dbReference type="GO" id="GO:0005886">
    <property type="term" value="C:plasma membrane"/>
    <property type="evidence" value="ECO:0007669"/>
    <property type="project" value="TreeGrafter"/>
</dbReference>
<keyword evidence="4" id="KW-0378">Hydrolase</keyword>
<accession>A0A9D3Q6D5</accession>
<feature type="binding site" evidence="3">
    <location>
        <position position="536"/>
    </location>
    <ligand>
        <name>L-glutamate</name>
        <dbReference type="ChEBI" id="CHEBI:29985"/>
    </ligand>
</feature>
<gene>
    <name evidence="6" type="ORF">MATL_G00058080</name>
</gene>
<dbReference type="Pfam" id="PF01019">
    <property type="entry name" value="G_glu_transpept"/>
    <property type="match status" value="1"/>
</dbReference>
<dbReference type="PANTHER" id="PTHR11686">
    <property type="entry name" value="GAMMA GLUTAMYL TRANSPEPTIDASE"/>
    <property type="match status" value="1"/>
</dbReference>
<comment type="catalytic activity">
    <reaction evidence="4">
        <text>an N-terminal (5-L-glutamyl)-[peptide] + an alpha-amino acid = 5-L-glutamyl amino acid + an N-terminal L-alpha-aminoacyl-[peptide]</text>
        <dbReference type="Rhea" id="RHEA:23904"/>
        <dbReference type="Rhea" id="RHEA-COMP:9780"/>
        <dbReference type="Rhea" id="RHEA-COMP:9795"/>
        <dbReference type="ChEBI" id="CHEBI:77644"/>
        <dbReference type="ChEBI" id="CHEBI:78597"/>
        <dbReference type="ChEBI" id="CHEBI:78599"/>
        <dbReference type="ChEBI" id="CHEBI:78608"/>
        <dbReference type="EC" id="2.3.2.2"/>
    </reaction>
</comment>
<dbReference type="OrthoDB" id="1081007at2759"/>
<keyword evidence="4" id="KW-0808">Transferase</keyword>
<evidence type="ECO:0000256" key="2">
    <source>
        <dbReference type="PIRSR" id="PIRSR600101-1"/>
    </source>
</evidence>
<dbReference type="EC" id="2.3.2.2" evidence="4"/>
<dbReference type="GO" id="GO:0103068">
    <property type="term" value="F:leukotriene C4 gamma-glutamyl transferase activity"/>
    <property type="evidence" value="ECO:0007669"/>
    <property type="project" value="UniProtKB-EC"/>
</dbReference>
<dbReference type="GO" id="GO:0006954">
    <property type="term" value="P:inflammatory response"/>
    <property type="evidence" value="ECO:0007669"/>
    <property type="project" value="TreeGrafter"/>
</dbReference>
<comment type="similarity">
    <text evidence="1">Belongs to the gamma-glutamyltransferase family.</text>
</comment>
<name>A0A9D3Q6D5_MEGAT</name>
<comment type="caution">
    <text evidence="6">The sequence shown here is derived from an EMBL/GenBank/DDBJ whole genome shotgun (WGS) entry which is preliminary data.</text>
</comment>
<feature type="binding site" evidence="3">
    <location>
        <position position="494"/>
    </location>
    <ligand>
        <name>L-glutamate</name>
        <dbReference type="ChEBI" id="CHEBI:29985"/>
    </ligand>
</feature>
<organism evidence="6 7">
    <name type="scientific">Megalops atlanticus</name>
    <name type="common">Tarpon</name>
    <name type="synonym">Clupea gigantea</name>
    <dbReference type="NCBI Taxonomy" id="7932"/>
    <lineage>
        <taxon>Eukaryota</taxon>
        <taxon>Metazoa</taxon>
        <taxon>Chordata</taxon>
        <taxon>Craniata</taxon>
        <taxon>Vertebrata</taxon>
        <taxon>Euteleostomi</taxon>
        <taxon>Actinopterygii</taxon>
        <taxon>Neopterygii</taxon>
        <taxon>Teleostei</taxon>
        <taxon>Elopiformes</taxon>
        <taxon>Megalopidae</taxon>
        <taxon>Megalops</taxon>
    </lineage>
</organism>
<dbReference type="EMBL" id="JAFDVH010000004">
    <property type="protein sequence ID" value="KAG7480603.1"/>
    <property type="molecule type" value="Genomic_DNA"/>
</dbReference>
<dbReference type="InterPro" id="IPR043137">
    <property type="entry name" value="GGT_ssub_C"/>
</dbReference>
<dbReference type="FunFam" id="1.10.246.130:FF:000001">
    <property type="entry name" value="Gamma-glutamyltransferase 5 isoform 1"/>
    <property type="match status" value="1"/>
</dbReference>
<feature type="binding site" evidence="3">
    <location>
        <position position="175"/>
    </location>
    <ligand>
        <name>L-glutamate</name>
        <dbReference type="ChEBI" id="CHEBI:29985"/>
    </ligand>
</feature>
<comment type="function">
    <text evidence="4">Cleaves the gamma-glutamyl peptide bond of glutathione and glutathione conjugates.</text>
</comment>
<dbReference type="SUPFAM" id="SSF56235">
    <property type="entry name" value="N-terminal nucleophile aminohydrolases (Ntn hydrolases)"/>
    <property type="match status" value="1"/>
</dbReference>
<dbReference type="GO" id="GO:1901750">
    <property type="term" value="P:leukotriene D4 biosynthetic process"/>
    <property type="evidence" value="ECO:0007669"/>
    <property type="project" value="TreeGrafter"/>
</dbReference>
<feature type="region of interest" description="Disordered" evidence="5">
    <location>
        <begin position="498"/>
        <end position="519"/>
    </location>
</feature>
<reference evidence="6" key="1">
    <citation type="submission" date="2021-01" db="EMBL/GenBank/DDBJ databases">
        <authorList>
            <person name="Zahm M."/>
            <person name="Roques C."/>
            <person name="Cabau C."/>
            <person name="Klopp C."/>
            <person name="Donnadieu C."/>
            <person name="Jouanno E."/>
            <person name="Lampietro C."/>
            <person name="Louis A."/>
            <person name="Herpin A."/>
            <person name="Echchiki A."/>
            <person name="Berthelot C."/>
            <person name="Parey E."/>
            <person name="Roest-Crollius H."/>
            <person name="Braasch I."/>
            <person name="Postlethwait J."/>
            <person name="Bobe J."/>
            <person name="Montfort J."/>
            <person name="Bouchez O."/>
            <person name="Begum T."/>
            <person name="Mejri S."/>
            <person name="Adams A."/>
            <person name="Chen W.-J."/>
            <person name="Guiguen Y."/>
        </authorList>
    </citation>
    <scope>NUCLEOTIDE SEQUENCE</scope>
    <source>
        <strain evidence="6">YG-15Mar2019-1</strain>
        <tissue evidence="6">Brain</tissue>
    </source>
</reference>
<dbReference type="PRINTS" id="PR01210">
    <property type="entry name" value="GGTRANSPTASE"/>
</dbReference>
<evidence type="ECO:0000313" key="7">
    <source>
        <dbReference type="Proteomes" id="UP001046870"/>
    </source>
</evidence>
<comment type="pathway">
    <text evidence="4">Sulfur metabolism; glutathione metabolism.</text>
</comment>
<proteinExistence type="inferred from homology"/>
<comment type="catalytic activity">
    <reaction evidence="4">
        <text>an S-substituted glutathione + H2O = an S-substituted L-cysteinylglycine + L-glutamate</text>
        <dbReference type="Rhea" id="RHEA:59468"/>
        <dbReference type="ChEBI" id="CHEBI:15377"/>
        <dbReference type="ChEBI" id="CHEBI:29985"/>
        <dbReference type="ChEBI" id="CHEBI:90779"/>
        <dbReference type="ChEBI" id="CHEBI:143103"/>
        <dbReference type="EC" id="3.4.19.13"/>
    </reaction>
</comment>
<keyword evidence="7" id="KW-1185">Reference proteome</keyword>
<dbReference type="GO" id="GO:0002951">
    <property type="term" value="F:leukotriene-C(4) hydrolase"/>
    <property type="evidence" value="ECO:0007669"/>
    <property type="project" value="TreeGrafter"/>
</dbReference>
<dbReference type="Gene3D" id="3.60.20.40">
    <property type="match status" value="1"/>
</dbReference>
<dbReference type="GO" id="GO:0036374">
    <property type="term" value="F:glutathione hydrolase activity"/>
    <property type="evidence" value="ECO:0007669"/>
    <property type="project" value="UniProtKB-UniRule"/>
</dbReference>
<protein>
    <recommendedName>
        <fullName evidence="4">Glutathione hydrolase</fullName>
        <ecNumber evidence="4">2.3.2.2</ecNumber>
        <ecNumber evidence="4">3.4.19.13</ecNumber>
    </recommendedName>
    <alternativeName>
        <fullName evidence="4">Gamma-glutamyltransferase</fullName>
    </alternativeName>
    <alternativeName>
        <fullName evidence="4">Gamma-glutamyltranspeptidase</fullName>
    </alternativeName>
</protein>
<evidence type="ECO:0000256" key="1">
    <source>
        <dbReference type="ARBA" id="ARBA00009381"/>
    </source>
</evidence>
<comment type="catalytic activity">
    <reaction evidence="4">
        <text>glutathione + H2O = L-cysteinylglycine + L-glutamate</text>
        <dbReference type="Rhea" id="RHEA:28807"/>
        <dbReference type="ChEBI" id="CHEBI:15377"/>
        <dbReference type="ChEBI" id="CHEBI:29985"/>
        <dbReference type="ChEBI" id="CHEBI:57925"/>
        <dbReference type="ChEBI" id="CHEBI:61694"/>
        <dbReference type="EC" id="3.4.19.13"/>
    </reaction>
</comment>
<comment type="subcellular location">
    <subcellularLocation>
        <location evidence="4">Membrane</location>
        <topology evidence="4">Single-pass type II membrane protein</topology>
    </subcellularLocation>
</comment>
<sequence>MNHLWFGEDLKEAISAPVVFVDFTTTLKLENGFHKQADWSGHEQIKLQPVPAVSSRTFSCYKMRKRTCLTTHWMDTGSHSNTARPEPRFWSAHVARSYNKGCKNKFFQRPAVTTDAEVCSDIGCAILDEGGSAVDAAIAALLCIPLIHPQSMGLGGGLMFTVMEKNGKVTIINSRPTVPKVFNPNLLKECSVKNGTKTGSEWIGVPGEILGYKEAYNLYGKLPWPQLFNETIELARKGVKVSRILDRYLKKFNKSIEAHPSLCEVFCDQNKKVLKLHDIVKYEKLADTLDIIAKEGPDAFYNGSIGRDLIQDIKNADGELTMEDLQLFKVNVTEAWNVSIGEYKMFFPPTPSGGALIGFILNVMKGYSLTSDSIKGNQTTLTYHRYVEAYKFANGQRKHMRDLNFYPNKRKAQRLVTEEFAKNIRQKISDNSTRNESDYEVTINMDPLVSGTSHVSVLDENGMAVSVTSTINHPFGSMVYSGKTGIILNNQLADFCEDAGRKDPISPGEQPPSSTAPSVFYSKSKGETLVIGGSGGLWITAGMALALMNHLWFGKDLEEAISAPVVFVNSTNALIFEERFDQTVMEGLRKTGHKSDYNYTDKENVKNVVNAVLRKNDTITKWY</sequence>
<dbReference type="InterPro" id="IPR043138">
    <property type="entry name" value="GGT_lsub"/>
</dbReference>
<feature type="active site" description="Nucleophile" evidence="2">
    <location>
        <position position="452"/>
    </location>
</feature>
<dbReference type="EC" id="3.4.19.13" evidence="4"/>
<dbReference type="AlphaFoldDB" id="A0A9D3Q6D5"/>
<dbReference type="Proteomes" id="UP001046870">
    <property type="component" value="Chromosome 4"/>
</dbReference>
<evidence type="ECO:0000256" key="4">
    <source>
        <dbReference type="RuleBase" id="RU368068"/>
    </source>
</evidence>
<dbReference type="Gene3D" id="1.10.246.130">
    <property type="match status" value="1"/>
</dbReference>
<dbReference type="InterPro" id="IPR000101">
    <property type="entry name" value="GGT_peptidase"/>
</dbReference>